<dbReference type="SMART" id="SM00320">
    <property type="entry name" value="WD40"/>
    <property type="match status" value="4"/>
</dbReference>
<evidence type="ECO:0000256" key="1">
    <source>
        <dbReference type="ARBA" id="ARBA00022574"/>
    </source>
</evidence>
<dbReference type="AlphaFoldDB" id="A0A8H8UB70"/>
<dbReference type="OrthoDB" id="674604at2759"/>
<dbReference type="SUPFAM" id="SSF52540">
    <property type="entry name" value="P-loop containing nucleoside triphosphate hydrolases"/>
    <property type="match status" value="1"/>
</dbReference>
<protein>
    <submittedName>
        <fullName evidence="5">Vegetative incompatibility protein</fullName>
    </submittedName>
</protein>
<dbReference type="Gene3D" id="2.130.10.10">
    <property type="entry name" value="YVTN repeat-like/Quinoprotein amine dehydrogenase"/>
    <property type="match status" value="2"/>
</dbReference>
<keyword evidence="1 3" id="KW-0853">WD repeat</keyword>
<dbReference type="PROSITE" id="PS50082">
    <property type="entry name" value="WD_REPEATS_2"/>
    <property type="match status" value="3"/>
</dbReference>
<accession>A0A8H8UB70</accession>
<gene>
    <name evidence="5" type="primary">HET-E1_13</name>
    <name evidence="5" type="ORF">LOCC1_G004629</name>
</gene>
<dbReference type="SUPFAM" id="SSF50978">
    <property type="entry name" value="WD40 repeat-like"/>
    <property type="match status" value="1"/>
</dbReference>
<evidence type="ECO:0000313" key="6">
    <source>
        <dbReference type="Proteomes" id="UP000443090"/>
    </source>
</evidence>
<dbReference type="PANTHER" id="PTHR10039:SF14">
    <property type="entry name" value="NACHT DOMAIN-CONTAINING PROTEIN"/>
    <property type="match status" value="1"/>
</dbReference>
<dbReference type="PANTHER" id="PTHR10039">
    <property type="entry name" value="AMELOGENIN"/>
    <property type="match status" value="1"/>
</dbReference>
<dbReference type="PROSITE" id="PS00678">
    <property type="entry name" value="WD_REPEATS_1"/>
    <property type="match status" value="2"/>
</dbReference>
<evidence type="ECO:0000313" key="5">
    <source>
        <dbReference type="EMBL" id="TVY40826.1"/>
    </source>
</evidence>
<dbReference type="InterPro" id="IPR056884">
    <property type="entry name" value="NPHP3-like_N"/>
</dbReference>
<dbReference type="InterPro" id="IPR036322">
    <property type="entry name" value="WD40_repeat_dom_sf"/>
</dbReference>
<dbReference type="InterPro" id="IPR001680">
    <property type="entry name" value="WD40_rpt"/>
</dbReference>
<dbReference type="CDD" id="cd00200">
    <property type="entry name" value="WD40"/>
    <property type="match status" value="1"/>
</dbReference>
<dbReference type="InterPro" id="IPR007111">
    <property type="entry name" value="NACHT_NTPase"/>
</dbReference>
<dbReference type="EMBL" id="QGMI01000430">
    <property type="protein sequence ID" value="TVY40826.1"/>
    <property type="molecule type" value="Genomic_DNA"/>
</dbReference>
<feature type="repeat" description="WD" evidence="3">
    <location>
        <begin position="669"/>
        <end position="710"/>
    </location>
</feature>
<dbReference type="Pfam" id="PF24883">
    <property type="entry name" value="NPHP3_N"/>
    <property type="match status" value="1"/>
</dbReference>
<dbReference type="Pfam" id="PF22939">
    <property type="entry name" value="WHD_GPIID"/>
    <property type="match status" value="1"/>
</dbReference>
<dbReference type="InterPro" id="IPR054471">
    <property type="entry name" value="GPIID_WHD"/>
</dbReference>
<keyword evidence="2" id="KW-0677">Repeat</keyword>
<sequence length="900" mass="101811">MQAVTPERVGAHLEQHFGDATAAHGSSAYQVNVQGDINFHRQSEDDRCLADLRETDPTVDKERIEQTKGGLLKDSYRWILENDDFRQWHNNPESQLLWIKGDPGKGKTMLICGIIDELESTTVDDKHKSHLAYFFCQATDSRLNNAIAVLRGLIYLLIRQQPSLISNIPEKYRHAVAALFKDQNAWWELSKMLKSILQDPGTQDTYLIIDALDECVEDLGLLLNFIANNSTAYPRVKWIVSSRNWPDIDEGLDTAKQKMTLCLELSPESISAAVGTYIQHKVDRLSETKKYTDDTRDSVQRYLNSNAKDTFLWVALVCQELDKIHRFHNPLKRLKTFPPGLDAIYQQMIGQMCKLEIANLCKQIIAVVCLAYRPITLGELKSMVDIAEDVCNNDEALTDIIGLCGSLLTVRDNTIFFVHQSAKDFLLEAASDGIFLGGKEVVHRTIFSRSLQVMSATLKQDIYKLDHPGIFIDDIKPPIPDPLATVKYACVYWFKHLCSTPDQLLGYENALSDNGLVFAFLEEHFLHWLEALSLIGELSKSFDMIDNLLAMGGPTRSTKLSGFLHDAKRFVPRYFSIVSSSPLQLYSSALIFAPQQSIIRNTFQKRIPSWILLQPKMEVDWHALLLTLEDHSAVNSVTFSHDSKLLASGSNDQTVMIWNVSAGSCQQTLEGHNGWIRSVSFSHDSKLLASASYDKTIKIWKISTGSCQQTLEGQYGCLRSVSFSHDSKLLALMPNMANDKTIKIWNMSATPKFCQQTLEGHTQVVTSVAFSHNSKLLASASRDKTIKIWDLSTSCYQQVAKDHSRHIDNFAFDRTFEIDRIGLSPSSHYPHERKEESHNGLAIDKSWITWKEQKLLWLPPNYRDRQFCISPSGSIISTATENWNFIIIGFSLTGLKQRFG</sequence>
<dbReference type="PROSITE" id="PS50294">
    <property type="entry name" value="WD_REPEATS_REGION"/>
    <property type="match status" value="3"/>
</dbReference>
<feature type="domain" description="NACHT" evidence="4">
    <location>
        <begin position="95"/>
        <end position="319"/>
    </location>
</feature>
<dbReference type="InterPro" id="IPR015943">
    <property type="entry name" value="WD40/YVTN_repeat-like_dom_sf"/>
</dbReference>
<dbReference type="Proteomes" id="UP000443090">
    <property type="component" value="Unassembled WGS sequence"/>
</dbReference>
<dbReference type="InterPro" id="IPR020472">
    <property type="entry name" value="WD40_PAC1"/>
</dbReference>
<dbReference type="InterPro" id="IPR019775">
    <property type="entry name" value="WD40_repeat_CS"/>
</dbReference>
<dbReference type="Pfam" id="PF00400">
    <property type="entry name" value="WD40"/>
    <property type="match status" value="4"/>
</dbReference>
<dbReference type="Gene3D" id="3.40.50.300">
    <property type="entry name" value="P-loop containing nucleotide triphosphate hydrolases"/>
    <property type="match status" value="1"/>
</dbReference>
<feature type="repeat" description="WD" evidence="3">
    <location>
        <begin position="758"/>
        <end position="799"/>
    </location>
</feature>
<proteinExistence type="predicted"/>
<comment type="caution">
    <text evidence="5">The sequence shown here is derived from an EMBL/GenBank/DDBJ whole genome shotgun (WGS) entry which is preliminary data.</text>
</comment>
<evidence type="ECO:0000256" key="3">
    <source>
        <dbReference type="PROSITE-ProRule" id="PRU00221"/>
    </source>
</evidence>
<dbReference type="PRINTS" id="PR00320">
    <property type="entry name" value="GPROTEINBRPT"/>
</dbReference>
<evidence type="ECO:0000256" key="2">
    <source>
        <dbReference type="ARBA" id="ARBA00022737"/>
    </source>
</evidence>
<dbReference type="PROSITE" id="PS50837">
    <property type="entry name" value="NACHT"/>
    <property type="match status" value="1"/>
</dbReference>
<keyword evidence="6" id="KW-1185">Reference proteome</keyword>
<dbReference type="InterPro" id="IPR027417">
    <property type="entry name" value="P-loop_NTPase"/>
</dbReference>
<name>A0A8H8UB70_9HELO</name>
<reference evidence="5 6" key="1">
    <citation type="submission" date="2018-05" db="EMBL/GenBank/DDBJ databases">
        <title>Genome sequencing and assembly of the regulated plant pathogen Lachnellula willkommii and related sister species for the development of diagnostic species identification markers.</title>
        <authorList>
            <person name="Giroux E."/>
            <person name="Bilodeau G."/>
        </authorList>
    </citation>
    <scope>NUCLEOTIDE SEQUENCE [LARGE SCALE GENOMIC DNA]</scope>
    <source>
        <strain evidence="5 6">CBS 160.35</strain>
    </source>
</reference>
<organism evidence="5 6">
    <name type="scientific">Lachnellula occidentalis</name>
    <dbReference type="NCBI Taxonomy" id="215460"/>
    <lineage>
        <taxon>Eukaryota</taxon>
        <taxon>Fungi</taxon>
        <taxon>Dikarya</taxon>
        <taxon>Ascomycota</taxon>
        <taxon>Pezizomycotina</taxon>
        <taxon>Leotiomycetes</taxon>
        <taxon>Helotiales</taxon>
        <taxon>Lachnaceae</taxon>
        <taxon>Lachnellula</taxon>
    </lineage>
</organism>
<evidence type="ECO:0000259" key="4">
    <source>
        <dbReference type="PROSITE" id="PS50837"/>
    </source>
</evidence>
<feature type="repeat" description="WD" evidence="3">
    <location>
        <begin position="627"/>
        <end position="668"/>
    </location>
</feature>